<dbReference type="InterPro" id="IPR046493">
    <property type="entry name" value="DUF6586"/>
</dbReference>
<name>A0ABV6G6S8_9GAMM</name>
<dbReference type="Proteomes" id="UP001589814">
    <property type="component" value="Unassembled WGS sequence"/>
</dbReference>
<accession>A0ABV6G6S8</accession>
<reference evidence="1 2" key="1">
    <citation type="submission" date="2024-09" db="EMBL/GenBank/DDBJ databases">
        <authorList>
            <person name="Sun Q."/>
            <person name="Mori K."/>
        </authorList>
    </citation>
    <scope>NUCLEOTIDE SEQUENCE [LARGE SCALE GENOMIC DNA]</scope>
    <source>
        <strain evidence="1 2">CCM 7415</strain>
    </source>
</reference>
<evidence type="ECO:0000313" key="1">
    <source>
        <dbReference type="EMBL" id="MFC0269356.1"/>
    </source>
</evidence>
<evidence type="ECO:0000313" key="2">
    <source>
        <dbReference type="Proteomes" id="UP001589814"/>
    </source>
</evidence>
<gene>
    <name evidence="1" type="ORF">ACFFHW_15410</name>
</gene>
<keyword evidence="2" id="KW-1185">Reference proteome</keyword>
<protein>
    <submittedName>
        <fullName evidence="1">DUF6586 family protein</fullName>
    </submittedName>
</protein>
<sequence>MSDQGRTNQLLYQALLMLEVPPGSDEHGEARRMALEEGALSMLALALESLVREIAHTCRWPDMPWREVLVNPPGRVAEIEQLRELMARPDSWLSRLLGHIDHLHTAEGAARHGRRERTIATSLNPALGRELLACHEAFRQLLPQLRETSHEW</sequence>
<dbReference type="EMBL" id="JBHLVX010000058">
    <property type="protein sequence ID" value="MFC0269356.1"/>
    <property type="molecule type" value="Genomic_DNA"/>
</dbReference>
<organism evidence="1 2">
    <name type="scientific">Kushneria aurantia</name>
    <dbReference type="NCBI Taxonomy" id="504092"/>
    <lineage>
        <taxon>Bacteria</taxon>
        <taxon>Pseudomonadati</taxon>
        <taxon>Pseudomonadota</taxon>
        <taxon>Gammaproteobacteria</taxon>
        <taxon>Oceanospirillales</taxon>
        <taxon>Halomonadaceae</taxon>
        <taxon>Kushneria</taxon>
    </lineage>
</organism>
<proteinExistence type="predicted"/>
<comment type="caution">
    <text evidence="1">The sequence shown here is derived from an EMBL/GenBank/DDBJ whole genome shotgun (WGS) entry which is preliminary data.</text>
</comment>
<dbReference type="RefSeq" id="WP_019951597.1">
    <property type="nucleotide sequence ID" value="NZ_JBHLVX010000058.1"/>
</dbReference>
<dbReference type="Pfam" id="PF20227">
    <property type="entry name" value="DUF6586"/>
    <property type="match status" value="1"/>
</dbReference>